<evidence type="ECO:0000313" key="4">
    <source>
        <dbReference type="Proteomes" id="UP001597441"/>
    </source>
</evidence>
<accession>A0ABW5JMN1</accession>
<protein>
    <submittedName>
        <fullName evidence="3">Leucine-rich repeat domain-containing protein</fullName>
    </submittedName>
</protein>
<dbReference type="PANTHER" id="PTHR45661:SF3">
    <property type="entry name" value="IG-LIKE DOMAIN-CONTAINING PROTEIN"/>
    <property type="match status" value="1"/>
</dbReference>
<dbReference type="NCBIfam" id="TIGR04183">
    <property type="entry name" value="Por_Secre_tail"/>
    <property type="match status" value="1"/>
</dbReference>
<keyword evidence="1" id="KW-0732">Signal</keyword>
<comment type="caution">
    <text evidence="3">The sequence shown here is derived from an EMBL/GenBank/DDBJ whole genome shotgun (WGS) entry which is preliminary data.</text>
</comment>
<dbReference type="Pfam" id="PF18962">
    <property type="entry name" value="Por_Secre_tail"/>
    <property type="match status" value="1"/>
</dbReference>
<evidence type="ECO:0000256" key="1">
    <source>
        <dbReference type="ARBA" id="ARBA00022729"/>
    </source>
</evidence>
<dbReference type="InterPro" id="IPR053139">
    <property type="entry name" value="Surface_bspA-like"/>
</dbReference>
<dbReference type="InterPro" id="IPR032675">
    <property type="entry name" value="LRR_dom_sf"/>
</dbReference>
<dbReference type="Pfam" id="PF13306">
    <property type="entry name" value="LRR_5"/>
    <property type="match status" value="1"/>
</dbReference>
<name>A0ABW5JMN1_9FLAO</name>
<dbReference type="SUPFAM" id="SSF52058">
    <property type="entry name" value="L domain-like"/>
    <property type="match status" value="1"/>
</dbReference>
<dbReference type="PANTHER" id="PTHR45661">
    <property type="entry name" value="SURFACE ANTIGEN"/>
    <property type="match status" value="1"/>
</dbReference>
<dbReference type="Proteomes" id="UP001597441">
    <property type="component" value="Unassembled WGS sequence"/>
</dbReference>
<dbReference type="RefSeq" id="WP_388013757.1">
    <property type="nucleotide sequence ID" value="NZ_JBHUDT010000001.1"/>
</dbReference>
<dbReference type="Gene3D" id="3.80.10.10">
    <property type="entry name" value="Ribonuclease Inhibitor"/>
    <property type="match status" value="1"/>
</dbReference>
<dbReference type="InterPro" id="IPR026906">
    <property type="entry name" value="LRR_5"/>
</dbReference>
<evidence type="ECO:0000259" key="2">
    <source>
        <dbReference type="Pfam" id="PF18962"/>
    </source>
</evidence>
<keyword evidence="4" id="KW-1185">Reference proteome</keyword>
<sequence length="306" mass="33392">MKTQIHLYIFIALISLGELTAQSFEVDGINYNILNSTDVEVTSKTQKYTGNIIIPATVNYANTTYHVTAIGYEAFRGCLSVTSISLPNSIITIEDYAFRDCRGITSMILPDSVTSIGEGAFLYCTKLVSVNIPDKITTISMSTFAYCQDLTSITIPESVQSIGTYAFSSCDSLATVNINVVSPINITIHRFWNLDLSLITLNVPVGSESAYSASAVWQDFGSINGTLNLNAITLNNSFGVYPNPAKSNIFIPGLKQPESYVVYNALGKQVAKGSINNENSIEINKLARGLYFLKLANGYTVKFIKE</sequence>
<proteinExistence type="predicted"/>
<feature type="domain" description="Secretion system C-terminal sorting" evidence="2">
    <location>
        <begin position="240"/>
        <end position="300"/>
    </location>
</feature>
<gene>
    <name evidence="3" type="ORF">ACFSQS_02805</name>
</gene>
<reference evidence="4" key="1">
    <citation type="journal article" date="2019" name="Int. J. Syst. Evol. Microbiol.">
        <title>The Global Catalogue of Microorganisms (GCM) 10K type strain sequencing project: providing services to taxonomists for standard genome sequencing and annotation.</title>
        <authorList>
            <consortium name="The Broad Institute Genomics Platform"/>
            <consortium name="The Broad Institute Genome Sequencing Center for Infectious Disease"/>
            <person name="Wu L."/>
            <person name="Ma J."/>
        </authorList>
    </citation>
    <scope>NUCLEOTIDE SEQUENCE [LARGE SCALE GENOMIC DNA]</scope>
    <source>
        <strain evidence="4">KCTC 42903</strain>
    </source>
</reference>
<dbReference type="EMBL" id="JBHULK010000001">
    <property type="protein sequence ID" value="MFD2534021.1"/>
    <property type="molecule type" value="Genomic_DNA"/>
</dbReference>
<dbReference type="Gene3D" id="3.40.50.12480">
    <property type="match status" value="1"/>
</dbReference>
<dbReference type="InterPro" id="IPR026444">
    <property type="entry name" value="Secre_tail"/>
</dbReference>
<evidence type="ECO:0000313" key="3">
    <source>
        <dbReference type="EMBL" id="MFD2534021.1"/>
    </source>
</evidence>
<organism evidence="3 4">
    <name type="scientific">Gelatiniphilus marinus</name>
    <dbReference type="NCBI Taxonomy" id="1759464"/>
    <lineage>
        <taxon>Bacteria</taxon>
        <taxon>Pseudomonadati</taxon>
        <taxon>Bacteroidota</taxon>
        <taxon>Flavobacteriia</taxon>
        <taxon>Flavobacteriales</taxon>
        <taxon>Flavobacteriaceae</taxon>
        <taxon>Gelatiniphilus</taxon>
    </lineage>
</organism>